<evidence type="ECO:0000313" key="1">
    <source>
        <dbReference type="EMBL" id="MPC42897.1"/>
    </source>
</evidence>
<organism evidence="1 2">
    <name type="scientific">Portunus trituberculatus</name>
    <name type="common">Swimming crab</name>
    <name type="synonym">Neptunus trituberculatus</name>
    <dbReference type="NCBI Taxonomy" id="210409"/>
    <lineage>
        <taxon>Eukaryota</taxon>
        <taxon>Metazoa</taxon>
        <taxon>Ecdysozoa</taxon>
        <taxon>Arthropoda</taxon>
        <taxon>Crustacea</taxon>
        <taxon>Multicrustacea</taxon>
        <taxon>Malacostraca</taxon>
        <taxon>Eumalacostraca</taxon>
        <taxon>Eucarida</taxon>
        <taxon>Decapoda</taxon>
        <taxon>Pleocyemata</taxon>
        <taxon>Brachyura</taxon>
        <taxon>Eubrachyura</taxon>
        <taxon>Portunoidea</taxon>
        <taxon>Portunidae</taxon>
        <taxon>Portuninae</taxon>
        <taxon>Portunus</taxon>
    </lineage>
</organism>
<name>A0A5B7FBE8_PORTR</name>
<reference evidence="1 2" key="1">
    <citation type="submission" date="2019-05" db="EMBL/GenBank/DDBJ databases">
        <title>Another draft genome of Portunus trituberculatus and its Hox gene families provides insights of decapod evolution.</title>
        <authorList>
            <person name="Jeong J.-H."/>
            <person name="Song I."/>
            <person name="Kim S."/>
            <person name="Choi T."/>
            <person name="Kim D."/>
            <person name="Ryu S."/>
            <person name="Kim W."/>
        </authorList>
    </citation>
    <scope>NUCLEOTIDE SEQUENCE [LARGE SCALE GENOMIC DNA]</scope>
    <source>
        <tissue evidence="1">Muscle</tissue>
    </source>
</reference>
<dbReference type="Proteomes" id="UP000324222">
    <property type="component" value="Unassembled WGS sequence"/>
</dbReference>
<evidence type="ECO:0000313" key="2">
    <source>
        <dbReference type="Proteomes" id="UP000324222"/>
    </source>
</evidence>
<protein>
    <submittedName>
        <fullName evidence="1">Uncharacterized protein</fullName>
    </submittedName>
</protein>
<dbReference type="AlphaFoldDB" id="A0A5B7FBE8"/>
<comment type="caution">
    <text evidence="1">The sequence shown here is derived from an EMBL/GenBank/DDBJ whole genome shotgun (WGS) entry which is preliminary data.</text>
</comment>
<sequence length="113" mass="12624">MECGGEMIYGKVLLSQVRGLWRAGFFSQGSLGELKGALQDAGPGWIFPNCTAYRFVKRALELPHYFKGLRRSTQVQRSIISGRQMKQYTAGKIVAEILNATREDVQIRDEGGL</sequence>
<dbReference type="EMBL" id="VSRR010005607">
    <property type="protein sequence ID" value="MPC42897.1"/>
    <property type="molecule type" value="Genomic_DNA"/>
</dbReference>
<keyword evidence="2" id="KW-1185">Reference proteome</keyword>
<proteinExistence type="predicted"/>
<accession>A0A5B7FBE8</accession>
<gene>
    <name evidence="1" type="ORF">E2C01_036528</name>
</gene>